<sequence>MKYGKRGAFLGCNHYPQCDYMRPLHQNDGHVVKALGVACPECGQELVLRQGRYGMFIGCSHYPECHHIESLENHHPQTQESEPTCPECQKGHIVERNNRFGKVFYSCDNYPKCRFAVNQQPVIGSCEVCGFPLLIKKKLASGDRYQCADKKCHHIQQEKVS</sequence>
<feature type="domain" description="DNA topoisomerase type IA zn finger" evidence="1">
    <location>
        <begin position="84"/>
        <end position="120"/>
    </location>
</feature>
<organism evidence="2 3">
    <name type="scientific">Vibrio marisflavi CECT 7928</name>
    <dbReference type="NCBI Taxonomy" id="634439"/>
    <lineage>
        <taxon>Bacteria</taxon>
        <taxon>Pseudomonadati</taxon>
        <taxon>Pseudomonadota</taxon>
        <taxon>Gammaproteobacteria</taxon>
        <taxon>Vibrionales</taxon>
        <taxon>Vibrionaceae</taxon>
        <taxon>Vibrio</taxon>
    </lineage>
</organism>
<name>A0ABM9A8T0_9VIBR</name>
<dbReference type="Proteomes" id="UP000838748">
    <property type="component" value="Unassembled WGS sequence"/>
</dbReference>
<dbReference type="EC" id="5.6.2.1" evidence="2"/>
<dbReference type="PANTHER" id="PTHR42785:SF1">
    <property type="entry name" value="DNA TOPOISOMERASE"/>
    <property type="match status" value="1"/>
</dbReference>
<accession>A0ABM9A8T0</accession>
<dbReference type="SUPFAM" id="SSF57783">
    <property type="entry name" value="Zinc beta-ribbon"/>
    <property type="match status" value="3"/>
</dbReference>
<dbReference type="GO" id="GO:0003917">
    <property type="term" value="F:DNA topoisomerase type I (single strand cut, ATP-independent) activity"/>
    <property type="evidence" value="ECO:0007669"/>
    <property type="project" value="UniProtKB-EC"/>
</dbReference>
<keyword evidence="3" id="KW-1185">Reference proteome</keyword>
<evidence type="ECO:0000313" key="2">
    <source>
        <dbReference type="EMBL" id="CAH0541904.1"/>
    </source>
</evidence>
<gene>
    <name evidence="2" type="primary">topA_2</name>
    <name evidence="2" type="ORF">VMF7928_03930</name>
</gene>
<dbReference type="EMBL" id="CAKLDM010000002">
    <property type="protein sequence ID" value="CAH0541904.1"/>
    <property type="molecule type" value="Genomic_DNA"/>
</dbReference>
<reference evidence="2" key="1">
    <citation type="submission" date="2021-11" db="EMBL/GenBank/DDBJ databases">
        <authorList>
            <person name="Rodrigo-Torres L."/>
            <person name="Arahal R. D."/>
            <person name="Lucena T."/>
        </authorList>
    </citation>
    <scope>NUCLEOTIDE SEQUENCE</scope>
    <source>
        <strain evidence="2">CECT 7928</strain>
    </source>
</reference>
<dbReference type="Pfam" id="PF01396">
    <property type="entry name" value="Zn_ribbon_Top1"/>
    <property type="match status" value="3"/>
</dbReference>
<dbReference type="InterPro" id="IPR000380">
    <property type="entry name" value="Topo_IA"/>
</dbReference>
<dbReference type="Gene3D" id="3.30.65.10">
    <property type="entry name" value="Bacterial Topoisomerase I, domain 1"/>
    <property type="match status" value="3"/>
</dbReference>
<evidence type="ECO:0000313" key="3">
    <source>
        <dbReference type="Proteomes" id="UP000838748"/>
    </source>
</evidence>
<feature type="domain" description="DNA topoisomerase type IA zn finger" evidence="1">
    <location>
        <begin position="2"/>
        <end position="27"/>
    </location>
</feature>
<protein>
    <submittedName>
        <fullName evidence="2">DNA topoisomerase 1</fullName>
        <ecNumber evidence="2">5.6.2.1</ecNumber>
    </submittedName>
</protein>
<comment type="caution">
    <text evidence="2">The sequence shown here is derived from an EMBL/GenBank/DDBJ whole genome shotgun (WGS) entry which is preliminary data.</text>
</comment>
<proteinExistence type="predicted"/>
<dbReference type="InterPro" id="IPR013498">
    <property type="entry name" value="Topo_IA_Znf"/>
</dbReference>
<dbReference type="PANTHER" id="PTHR42785">
    <property type="entry name" value="DNA TOPOISOMERASE, TYPE IA, CORE"/>
    <property type="match status" value="1"/>
</dbReference>
<keyword evidence="2" id="KW-0413">Isomerase</keyword>
<feature type="domain" description="DNA topoisomerase type IA zn finger" evidence="1">
    <location>
        <begin position="37"/>
        <end position="73"/>
    </location>
</feature>
<evidence type="ECO:0000259" key="1">
    <source>
        <dbReference type="Pfam" id="PF01396"/>
    </source>
</evidence>